<proteinExistence type="predicted"/>
<accession>E4Z8M9</accession>
<dbReference type="EMBL" id="FN823234">
    <property type="protein sequence ID" value="CBL94152.1"/>
    <property type="molecule type" value="Genomic_DNA"/>
</dbReference>
<feature type="compositionally biased region" description="Basic and acidic residues" evidence="1">
    <location>
        <begin position="46"/>
        <end position="57"/>
    </location>
</feature>
<feature type="compositionally biased region" description="Polar residues" evidence="1">
    <location>
        <begin position="65"/>
        <end position="80"/>
    </location>
</feature>
<feature type="region of interest" description="Disordered" evidence="1">
    <location>
        <begin position="38"/>
        <end position="119"/>
    </location>
</feature>
<name>E4Z8M9_MALDO</name>
<sequence length="119" mass="13611">MKFRYGTIPYHYRLVQKIWHKIDMTQLAIRLAGQFSKKIHPYHKQPTNDKGARRHDTIALPSPLATLSQGSATTTQSTRATKSERANHRRRVRPTNQPNEHQPKPADLAPDKGGIPVRQ</sequence>
<evidence type="ECO:0000313" key="2">
    <source>
        <dbReference type="EMBL" id="CBL94152.1"/>
    </source>
</evidence>
<reference evidence="2" key="1">
    <citation type="submission" date="2010-04" db="EMBL/GenBank/DDBJ databases">
        <title>Genomic organization of the Mal d 1 gene cluster on apple (Malus x domestica) linkage group 16.</title>
        <authorList>
            <person name="Pagliarani G."/>
            <person name="Paris R."/>
            <person name="Arens P."/>
            <person name="Tartarini S."/>
            <person name="Peters S."/>
            <person name="van de Weg E."/>
        </authorList>
    </citation>
    <scope>NUCLEOTIDE SEQUENCE</scope>
</reference>
<organism evidence="2">
    <name type="scientific">Malus domestica</name>
    <name type="common">Apple</name>
    <name type="synonym">Pyrus malus</name>
    <dbReference type="NCBI Taxonomy" id="3750"/>
    <lineage>
        <taxon>Eukaryota</taxon>
        <taxon>Viridiplantae</taxon>
        <taxon>Streptophyta</taxon>
        <taxon>Embryophyta</taxon>
        <taxon>Tracheophyta</taxon>
        <taxon>Spermatophyta</taxon>
        <taxon>Magnoliopsida</taxon>
        <taxon>eudicotyledons</taxon>
        <taxon>Gunneridae</taxon>
        <taxon>Pentapetalae</taxon>
        <taxon>rosids</taxon>
        <taxon>fabids</taxon>
        <taxon>Rosales</taxon>
        <taxon>Rosaceae</taxon>
        <taxon>Amygdaloideae</taxon>
        <taxon>Maleae</taxon>
        <taxon>Malus</taxon>
    </lineage>
</organism>
<protein>
    <submittedName>
        <fullName evidence="2">Uncharacterized protein</fullName>
    </submittedName>
</protein>
<dbReference type="AlphaFoldDB" id="E4Z8M9"/>
<evidence type="ECO:0000256" key="1">
    <source>
        <dbReference type="SAM" id="MobiDB-lite"/>
    </source>
</evidence>